<evidence type="ECO:0000313" key="6">
    <source>
        <dbReference type="Proteomes" id="UP000683360"/>
    </source>
</evidence>
<gene>
    <name evidence="5" type="ORF">MEDL_25142</name>
</gene>
<dbReference type="OrthoDB" id="6162825at2759"/>
<evidence type="ECO:0000256" key="4">
    <source>
        <dbReference type="SAM" id="Phobius"/>
    </source>
</evidence>
<evidence type="ECO:0000256" key="2">
    <source>
        <dbReference type="ARBA" id="ARBA00022729"/>
    </source>
</evidence>
<keyword evidence="6" id="KW-1185">Reference proteome</keyword>
<dbReference type="InterPro" id="IPR050467">
    <property type="entry name" value="LRFN"/>
</dbReference>
<comment type="caution">
    <text evidence="5">The sequence shown here is derived from an EMBL/GenBank/DDBJ whole genome shotgun (WGS) entry which is preliminary data.</text>
</comment>
<feature type="transmembrane region" description="Helical" evidence="4">
    <location>
        <begin position="50"/>
        <end position="67"/>
    </location>
</feature>
<dbReference type="Pfam" id="PF13855">
    <property type="entry name" value="LRR_8"/>
    <property type="match status" value="1"/>
</dbReference>
<dbReference type="EMBL" id="CAJPWZ010001254">
    <property type="protein sequence ID" value="CAG2211082.1"/>
    <property type="molecule type" value="Genomic_DNA"/>
</dbReference>
<dbReference type="PROSITE" id="PS51450">
    <property type="entry name" value="LRR"/>
    <property type="match status" value="2"/>
</dbReference>
<evidence type="ECO:0000256" key="3">
    <source>
        <dbReference type="ARBA" id="ARBA00022737"/>
    </source>
</evidence>
<evidence type="ECO:0000256" key="1">
    <source>
        <dbReference type="ARBA" id="ARBA00022614"/>
    </source>
</evidence>
<name>A0A8S3RPW0_MYTED</name>
<dbReference type="SMART" id="SM00369">
    <property type="entry name" value="LRR_TYP"/>
    <property type="match status" value="4"/>
</dbReference>
<proteinExistence type="predicted"/>
<dbReference type="Gene3D" id="3.80.10.10">
    <property type="entry name" value="Ribonuclease Inhibitor"/>
    <property type="match status" value="1"/>
</dbReference>
<dbReference type="InterPro" id="IPR003591">
    <property type="entry name" value="Leu-rich_rpt_typical-subtyp"/>
</dbReference>
<evidence type="ECO:0000313" key="5">
    <source>
        <dbReference type="EMBL" id="CAG2211082.1"/>
    </source>
</evidence>
<keyword evidence="2" id="KW-0732">Signal</keyword>
<keyword evidence="4" id="KW-1133">Transmembrane helix</keyword>
<keyword evidence="4" id="KW-0472">Membrane</keyword>
<dbReference type="AlphaFoldDB" id="A0A8S3RPW0"/>
<dbReference type="PANTHER" id="PTHR45842">
    <property type="entry name" value="SYNAPTIC ADHESION-LIKE MOLECULE SALM"/>
    <property type="match status" value="1"/>
</dbReference>
<keyword evidence="1" id="KW-0433">Leucine-rich repeat</keyword>
<reference evidence="5" key="1">
    <citation type="submission" date="2021-03" db="EMBL/GenBank/DDBJ databases">
        <authorList>
            <person name="Bekaert M."/>
        </authorList>
    </citation>
    <scope>NUCLEOTIDE SEQUENCE</scope>
</reference>
<dbReference type="InterPro" id="IPR032675">
    <property type="entry name" value="LRR_dom_sf"/>
</dbReference>
<protein>
    <submittedName>
        <fullName evidence="5">Uncharacterized protein</fullName>
    </submittedName>
</protein>
<keyword evidence="3" id="KW-0677">Repeat</keyword>
<dbReference type="PANTHER" id="PTHR45842:SF22">
    <property type="entry name" value="INSULIN-LIKE GROWTH FACTOR-BINDING PROTEIN COMPLEX ACID LABILE SUBUNIT ISOFORM X1"/>
    <property type="match status" value="1"/>
</dbReference>
<dbReference type="FunFam" id="3.80.10.10:FF:000732">
    <property type="entry name" value="GD11101"/>
    <property type="match status" value="1"/>
</dbReference>
<keyword evidence="4" id="KW-0812">Transmembrane</keyword>
<dbReference type="Proteomes" id="UP000683360">
    <property type="component" value="Unassembled WGS sequence"/>
</dbReference>
<accession>A0A8S3RPW0</accession>
<organism evidence="5 6">
    <name type="scientific">Mytilus edulis</name>
    <name type="common">Blue mussel</name>
    <dbReference type="NCBI Taxonomy" id="6550"/>
    <lineage>
        <taxon>Eukaryota</taxon>
        <taxon>Metazoa</taxon>
        <taxon>Spiralia</taxon>
        <taxon>Lophotrochozoa</taxon>
        <taxon>Mollusca</taxon>
        <taxon>Bivalvia</taxon>
        <taxon>Autobranchia</taxon>
        <taxon>Pteriomorphia</taxon>
        <taxon>Mytilida</taxon>
        <taxon>Mytiloidea</taxon>
        <taxon>Mytilidae</taxon>
        <taxon>Mytilinae</taxon>
        <taxon>Mytilus</taxon>
    </lineage>
</organism>
<dbReference type="GO" id="GO:0016020">
    <property type="term" value="C:membrane"/>
    <property type="evidence" value="ECO:0007669"/>
    <property type="project" value="UniProtKB-SubCell"/>
</dbReference>
<dbReference type="InterPro" id="IPR001611">
    <property type="entry name" value="Leu-rich_rpt"/>
</dbReference>
<dbReference type="SUPFAM" id="SSF52058">
    <property type="entry name" value="L domain-like"/>
    <property type="match status" value="1"/>
</dbReference>
<sequence>MEIVKNTLTSLKTDVDNLCGYNISGDKCGYLRPKSECNSPKFERKKRMRSIVVVGLLILAMSTNLVLPCPNSCLCITQYERVIVHCNGTGLADIPGNIPNDAYAVHMDKKPITIIENGTFQNMTSLDTLNFSLCNISSIETGAFRNLPNLRELYLSKNRITSLHQGTFKDLSALTRLELSNNRITTLQNGIFKDLRALVDLSLRGNNLTFVQNDTFEYNINLKFL</sequence>